<feature type="compositionally biased region" description="Polar residues" evidence="1">
    <location>
        <begin position="186"/>
        <end position="195"/>
    </location>
</feature>
<proteinExistence type="predicted"/>
<feature type="compositionally biased region" description="Basic and acidic residues" evidence="1">
    <location>
        <begin position="110"/>
        <end position="127"/>
    </location>
</feature>
<feature type="region of interest" description="Disordered" evidence="1">
    <location>
        <begin position="1"/>
        <end position="171"/>
    </location>
</feature>
<evidence type="ECO:0000313" key="3">
    <source>
        <dbReference type="Proteomes" id="UP000788993"/>
    </source>
</evidence>
<feature type="region of interest" description="Disordered" evidence="1">
    <location>
        <begin position="356"/>
        <end position="419"/>
    </location>
</feature>
<feature type="region of interest" description="Disordered" evidence="1">
    <location>
        <begin position="226"/>
        <end position="297"/>
    </location>
</feature>
<name>A0A9P8NUD5_9ASCO</name>
<feature type="compositionally biased region" description="Polar residues" evidence="1">
    <location>
        <begin position="97"/>
        <end position="109"/>
    </location>
</feature>
<feature type="compositionally biased region" description="Polar residues" evidence="1">
    <location>
        <begin position="39"/>
        <end position="48"/>
    </location>
</feature>
<feature type="region of interest" description="Disordered" evidence="1">
    <location>
        <begin position="186"/>
        <end position="213"/>
    </location>
</feature>
<accession>A0A9P8NUD5</accession>
<dbReference type="EMBL" id="JAEUBD010001504">
    <property type="protein sequence ID" value="KAH3659559.1"/>
    <property type="molecule type" value="Genomic_DNA"/>
</dbReference>
<reference evidence="2" key="2">
    <citation type="submission" date="2021-01" db="EMBL/GenBank/DDBJ databases">
        <authorList>
            <person name="Schikora-Tamarit M.A."/>
        </authorList>
    </citation>
    <scope>NUCLEOTIDE SEQUENCE</scope>
    <source>
        <strain evidence="2">NCAIM Y.01608</strain>
    </source>
</reference>
<organism evidence="2 3">
    <name type="scientific">Ogataea polymorpha</name>
    <dbReference type="NCBI Taxonomy" id="460523"/>
    <lineage>
        <taxon>Eukaryota</taxon>
        <taxon>Fungi</taxon>
        <taxon>Dikarya</taxon>
        <taxon>Ascomycota</taxon>
        <taxon>Saccharomycotina</taxon>
        <taxon>Pichiomycetes</taxon>
        <taxon>Pichiales</taxon>
        <taxon>Pichiaceae</taxon>
        <taxon>Ogataea</taxon>
    </lineage>
</organism>
<feature type="compositionally biased region" description="Polar residues" evidence="1">
    <location>
        <begin position="243"/>
        <end position="285"/>
    </location>
</feature>
<reference evidence="2" key="1">
    <citation type="journal article" date="2021" name="Open Biol.">
        <title>Shared evolutionary footprints suggest mitochondrial oxidative damage underlies multiple complex I losses in fungi.</title>
        <authorList>
            <person name="Schikora-Tamarit M.A."/>
            <person name="Marcet-Houben M."/>
            <person name="Nosek J."/>
            <person name="Gabaldon T."/>
        </authorList>
    </citation>
    <scope>NUCLEOTIDE SEQUENCE</scope>
    <source>
        <strain evidence="2">NCAIM Y.01608</strain>
    </source>
</reference>
<evidence type="ECO:0000256" key="1">
    <source>
        <dbReference type="SAM" id="MobiDB-lite"/>
    </source>
</evidence>
<comment type="caution">
    <text evidence="2">The sequence shown here is derived from an EMBL/GenBank/DDBJ whole genome shotgun (WGS) entry which is preliminary data.</text>
</comment>
<feature type="region of interest" description="Disordered" evidence="1">
    <location>
        <begin position="493"/>
        <end position="516"/>
    </location>
</feature>
<dbReference type="Proteomes" id="UP000788993">
    <property type="component" value="Unassembled WGS sequence"/>
</dbReference>
<sequence>MSTRRHSKLETMLTSANRRITVQIPDESPPPDLSRADTLVSTSSSYYPPQSAIDKSPMSLSDSQTLSERKPLERPPINLSLRRRPPPQPMENKKLETLTQEPSSLNPFQEQDKSHTESETDDRKSTSRELQINIQLEKPYIDLLYSASSSPEPSLPHEQQSETPTQELFSGKLPAEQLFNYDTADTKSQLQQQPELDNELYFSPPSYNFQNQSSESDQFFDVHETRSDISTEDSINDELYPTESRNTTLRVQNADTESTEYNPSESSGPLYRQQSIDSKPRTTQIIEDDEDEDDSGVSFIAKPLNYTHFDVDGVQPQQKMVVTNPSLDESPPHPTYDRREVPTVVPLSHTNVVQPAQPAQTVPGAVQTKRRPPPDNPSTGRGARAVSMSTAQPELFETIKQPNATPKNARLDAEKEDEDSELHKPSLYIYKLRKAAATTYVDKNPSTNILPIAIRKNKGHHSRTASRQSSLFSYQAAIKHGAQHPGLLASEIDDDELPDSKLSHSTGKTKIPQDPDAEVLEVADQLKRLTASDEGLRRMASVSSVQPPQPRLKLFVANPDE</sequence>
<keyword evidence="3" id="KW-1185">Reference proteome</keyword>
<evidence type="ECO:0000313" key="2">
    <source>
        <dbReference type="EMBL" id="KAH3659559.1"/>
    </source>
</evidence>
<gene>
    <name evidence="2" type="ORF">OGATHE_005604</name>
</gene>
<feature type="compositionally biased region" description="Acidic residues" evidence="1">
    <location>
        <begin position="286"/>
        <end position="295"/>
    </location>
</feature>
<feature type="compositionally biased region" description="Polar residues" evidence="1">
    <location>
        <begin position="146"/>
        <end position="168"/>
    </location>
</feature>
<protein>
    <submittedName>
        <fullName evidence="2">Uncharacterized protein</fullName>
    </submittedName>
</protein>
<dbReference type="AlphaFoldDB" id="A0A9P8NUD5"/>